<reference evidence="1 2" key="2">
    <citation type="submission" date="2018-11" db="EMBL/GenBank/DDBJ databases">
        <authorList>
            <consortium name="Pathogen Informatics"/>
        </authorList>
    </citation>
    <scope>NUCLEOTIDE SEQUENCE [LARGE SCALE GENOMIC DNA]</scope>
</reference>
<dbReference type="AlphaFoldDB" id="A0A183IMR0"/>
<organism evidence="3">
    <name type="scientific">Soboliphyme baturini</name>
    <dbReference type="NCBI Taxonomy" id="241478"/>
    <lineage>
        <taxon>Eukaryota</taxon>
        <taxon>Metazoa</taxon>
        <taxon>Ecdysozoa</taxon>
        <taxon>Nematoda</taxon>
        <taxon>Enoplea</taxon>
        <taxon>Dorylaimia</taxon>
        <taxon>Dioctophymatida</taxon>
        <taxon>Dioctophymatoidea</taxon>
        <taxon>Soboliphymatidae</taxon>
        <taxon>Soboliphyme</taxon>
    </lineage>
</organism>
<dbReference type="Proteomes" id="UP000270296">
    <property type="component" value="Unassembled WGS sequence"/>
</dbReference>
<name>A0A183IMR0_9BILA</name>
<evidence type="ECO:0000313" key="1">
    <source>
        <dbReference type="EMBL" id="VDP05689.1"/>
    </source>
</evidence>
<gene>
    <name evidence="1" type="ORF">SBAD_LOCUS4904</name>
</gene>
<sequence>MLRAGRRIVFKYAFRRLPYPYHPPSRLRDVVQRQLLCICIQSSTSSTLARPPLLCSVVGADRSMRAWNERLNERSFYLVALAKSY</sequence>
<evidence type="ECO:0000313" key="3">
    <source>
        <dbReference type="WBParaSite" id="SBAD_0000510601-mRNA-1"/>
    </source>
</evidence>
<keyword evidence="2" id="KW-1185">Reference proteome</keyword>
<dbReference type="EMBL" id="UZAM01008619">
    <property type="protein sequence ID" value="VDP05689.1"/>
    <property type="molecule type" value="Genomic_DNA"/>
</dbReference>
<accession>A0A183IMR0</accession>
<dbReference type="WBParaSite" id="SBAD_0000510601-mRNA-1">
    <property type="protein sequence ID" value="SBAD_0000510601-mRNA-1"/>
    <property type="gene ID" value="SBAD_0000510601"/>
</dbReference>
<proteinExistence type="predicted"/>
<protein>
    <submittedName>
        <fullName evidence="1 3">Uncharacterized protein</fullName>
    </submittedName>
</protein>
<evidence type="ECO:0000313" key="2">
    <source>
        <dbReference type="Proteomes" id="UP000270296"/>
    </source>
</evidence>
<reference evidence="3" key="1">
    <citation type="submission" date="2016-06" db="UniProtKB">
        <authorList>
            <consortium name="WormBaseParasite"/>
        </authorList>
    </citation>
    <scope>IDENTIFICATION</scope>
</reference>